<name>A0ABS5L3W1_9ACTN</name>
<keyword evidence="4" id="KW-1185">Reference proteome</keyword>
<sequence>MDFTEAPARLRALPSYAITLTAAQAGQLATDRVARLGASKAAYGMLAVLDEFGPSSQADLGRRLGMDRRSVSDETAGLERGGLVSRGPDPADPRRNRLEITQAGLALLAELEDSFKAMQDELFAMLSAKDRAELNRLLSLMVASASASTPASARPGRGR</sequence>
<feature type="region of interest" description="Disordered" evidence="1">
    <location>
        <begin position="59"/>
        <end position="95"/>
    </location>
</feature>
<dbReference type="Gene3D" id="1.10.10.10">
    <property type="entry name" value="Winged helix-like DNA-binding domain superfamily/Winged helix DNA-binding domain"/>
    <property type="match status" value="1"/>
</dbReference>
<dbReference type="EMBL" id="JAAFYZ010000211">
    <property type="protein sequence ID" value="MBS2552795.1"/>
    <property type="molecule type" value="Genomic_DNA"/>
</dbReference>
<dbReference type="SUPFAM" id="SSF46785">
    <property type="entry name" value="Winged helix' DNA-binding domain"/>
    <property type="match status" value="1"/>
</dbReference>
<dbReference type="PROSITE" id="PS50995">
    <property type="entry name" value="HTH_MARR_2"/>
    <property type="match status" value="1"/>
</dbReference>
<evidence type="ECO:0000313" key="3">
    <source>
        <dbReference type="EMBL" id="MBS2552795.1"/>
    </source>
</evidence>
<dbReference type="SMART" id="SM00347">
    <property type="entry name" value="HTH_MARR"/>
    <property type="match status" value="1"/>
</dbReference>
<organism evidence="3 4">
    <name type="scientific">Catenulispora pinistramenti</name>
    <dbReference type="NCBI Taxonomy" id="2705254"/>
    <lineage>
        <taxon>Bacteria</taxon>
        <taxon>Bacillati</taxon>
        <taxon>Actinomycetota</taxon>
        <taxon>Actinomycetes</taxon>
        <taxon>Catenulisporales</taxon>
        <taxon>Catenulisporaceae</taxon>
        <taxon>Catenulispora</taxon>
    </lineage>
</organism>
<feature type="compositionally biased region" description="Basic and acidic residues" evidence="1">
    <location>
        <begin position="60"/>
        <end position="72"/>
    </location>
</feature>
<dbReference type="Proteomes" id="UP000730482">
    <property type="component" value="Unassembled WGS sequence"/>
</dbReference>
<gene>
    <name evidence="3" type="ORF">KGQ19_38670</name>
</gene>
<dbReference type="PANTHER" id="PTHR33164">
    <property type="entry name" value="TRANSCRIPTIONAL REGULATOR, MARR FAMILY"/>
    <property type="match status" value="1"/>
</dbReference>
<dbReference type="InterPro" id="IPR036390">
    <property type="entry name" value="WH_DNA-bd_sf"/>
</dbReference>
<feature type="domain" description="HTH marR-type" evidence="2">
    <location>
        <begin position="1"/>
        <end position="143"/>
    </location>
</feature>
<dbReference type="Pfam" id="PF12802">
    <property type="entry name" value="MarR_2"/>
    <property type="match status" value="1"/>
</dbReference>
<proteinExistence type="predicted"/>
<evidence type="ECO:0000256" key="1">
    <source>
        <dbReference type="SAM" id="MobiDB-lite"/>
    </source>
</evidence>
<dbReference type="InterPro" id="IPR036388">
    <property type="entry name" value="WH-like_DNA-bd_sf"/>
</dbReference>
<dbReference type="PANTHER" id="PTHR33164:SF43">
    <property type="entry name" value="HTH-TYPE TRANSCRIPTIONAL REPRESSOR YETL"/>
    <property type="match status" value="1"/>
</dbReference>
<dbReference type="InterPro" id="IPR039422">
    <property type="entry name" value="MarR/SlyA-like"/>
</dbReference>
<evidence type="ECO:0000313" key="4">
    <source>
        <dbReference type="Proteomes" id="UP000730482"/>
    </source>
</evidence>
<evidence type="ECO:0000259" key="2">
    <source>
        <dbReference type="PROSITE" id="PS50995"/>
    </source>
</evidence>
<dbReference type="RefSeq" id="WP_212018741.1">
    <property type="nucleotide sequence ID" value="NZ_JAAFYZ010000211.1"/>
</dbReference>
<dbReference type="PRINTS" id="PR00598">
    <property type="entry name" value="HTHMARR"/>
</dbReference>
<accession>A0ABS5L3W1</accession>
<reference evidence="3 4" key="1">
    <citation type="submission" date="2020-02" db="EMBL/GenBank/DDBJ databases">
        <title>Acidophilic actinobacteria isolated from forest soil.</title>
        <authorList>
            <person name="Golinska P."/>
        </authorList>
    </citation>
    <scope>NUCLEOTIDE SEQUENCE [LARGE SCALE GENOMIC DNA]</scope>
    <source>
        <strain evidence="3 4">NL8</strain>
    </source>
</reference>
<comment type="caution">
    <text evidence="3">The sequence shown here is derived from an EMBL/GenBank/DDBJ whole genome shotgun (WGS) entry which is preliminary data.</text>
</comment>
<protein>
    <submittedName>
        <fullName evidence="3">Winged helix-turn-helix transcriptional regulator</fullName>
    </submittedName>
</protein>
<dbReference type="InterPro" id="IPR000835">
    <property type="entry name" value="HTH_MarR-typ"/>
</dbReference>